<feature type="transmembrane region" description="Helical" evidence="6">
    <location>
        <begin position="154"/>
        <end position="175"/>
    </location>
</feature>
<dbReference type="InterPro" id="IPR037185">
    <property type="entry name" value="EmrE-like"/>
</dbReference>
<evidence type="ECO:0000256" key="7">
    <source>
        <dbReference type="SAM" id="SignalP"/>
    </source>
</evidence>
<gene>
    <name evidence="9" type="ORF">LRX75_10345</name>
</gene>
<dbReference type="GO" id="GO:0016020">
    <property type="term" value="C:membrane"/>
    <property type="evidence" value="ECO:0007669"/>
    <property type="project" value="UniProtKB-SubCell"/>
</dbReference>
<keyword evidence="10" id="KW-1185">Reference proteome</keyword>
<comment type="subcellular location">
    <subcellularLocation>
        <location evidence="1">Membrane</location>
        <topology evidence="1">Multi-pass membrane protein</topology>
    </subcellularLocation>
</comment>
<evidence type="ECO:0000256" key="3">
    <source>
        <dbReference type="ARBA" id="ARBA00022692"/>
    </source>
</evidence>
<evidence type="ECO:0000256" key="4">
    <source>
        <dbReference type="ARBA" id="ARBA00022989"/>
    </source>
</evidence>
<evidence type="ECO:0000313" key="10">
    <source>
        <dbReference type="Proteomes" id="UP001139089"/>
    </source>
</evidence>
<comment type="similarity">
    <text evidence="2">Belongs to the drug/metabolite transporter (DMT) superfamily. 10 TMS drug/metabolite exporter (DME) (TC 2.A.7.3) family.</text>
</comment>
<keyword evidence="4 6" id="KW-1133">Transmembrane helix</keyword>
<keyword evidence="7" id="KW-0732">Signal</keyword>
<dbReference type="AlphaFoldDB" id="A0A9X1NTJ8"/>
<feature type="transmembrane region" description="Helical" evidence="6">
    <location>
        <begin position="243"/>
        <end position="262"/>
    </location>
</feature>
<evidence type="ECO:0000256" key="1">
    <source>
        <dbReference type="ARBA" id="ARBA00004141"/>
    </source>
</evidence>
<evidence type="ECO:0000256" key="6">
    <source>
        <dbReference type="SAM" id="Phobius"/>
    </source>
</evidence>
<dbReference type="PANTHER" id="PTHR22911">
    <property type="entry name" value="ACYL-MALONYL CONDENSING ENZYME-RELATED"/>
    <property type="match status" value="1"/>
</dbReference>
<sequence length="308" mass="32109">MNPAKGILFKLLAALCATLMAASVKGLNGEIPTGEVVFFRSVGALLPLGIWLGLQGNLVALTRTKHFSGHIVRSISGTGGMFFGYLALAYLPLADATALSYAAPLFTVILAAVLLGEVVRVYRWTSVAVGFTGVLVMLAPHLDIFKADAIGMGLLLGSAAGLVAAFFSAVSSVQIRHLARTEQPGAIVLYFSLVTTVIGLATAVFGWTMPSATQLCLLLAAGISGGMTQILITLSLRHAQASLLAPFEYSTLIWSVVIGYLAFGQLPVATTIAGGIIVAAAGLFAVWRESRLKRSLQMAETALATAEA</sequence>
<feature type="chain" id="PRO_5040906331" evidence="7">
    <location>
        <begin position="22"/>
        <end position="308"/>
    </location>
</feature>
<feature type="transmembrane region" description="Helical" evidence="6">
    <location>
        <begin position="212"/>
        <end position="236"/>
    </location>
</feature>
<name>A0A9X1NTJ8_9HYPH</name>
<evidence type="ECO:0000256" key="5">
    <source>
        <dbReference type="ARBA" id="ARBA00023136"/>
    </source>
</evidence>
<dbReference type="Pfam" id="PF00892">
    <property type="entry name" value="EamA"/>
    <property type="match status" value="1"/>
</dbReference>
<reference evidence="9" key="1">
    <citation type="submission" date="2021-12" db="EMBL/GenBank/DDBJ databases">
        <authorList>
            <person name="Li Y."/>
        </authorList>
    </citation>
    <scope>NUCLEOTIDE SEQUENCE</scope>
    <source>
        <strain evidence="9">DKSPLA3</strain>
    </source>
</reference>
<dbReference type="InterPro" id="IPR000620">
    <property type="entry name" value="EamA_dom"/>
</dbReference>
<feature type="signal peptide" evidence="7">
    <location>
        <begin position="1"/>
        <end position="21"/>
    </location>
</feature>
<dbReference type="Proteomes" id="UP001139089">
    <property type="component" value="Unassembled WGS sequence"/>
</dbReference>
<feature type="transmembrane region" description="Helical" evidence="6">
    <location>
        <begin position="268"/>
        <end position="287"/>
    </location>
</feature>
<evidence type="ECO:0000259" key="8">
    <source>
        <dbReference type="Pfam" id="PF00892"/>
    </source>
</evidence>
<evidence type="ECO:0000256" key="2">
    <source>
        <dbReference type="ARBA" id="ARBA00009853"/>
    </source>
</evidence>
<keyword evidence="3 6" id="KW-0812">Transmembrane</keyword>
<accession>A0A9X1NTJ8</accession>
<keyword evidence="5 6" id="KW-0472">Membrane</keyword>
<evidence type="ECO:0000313" key="9">
    <source>
        <dbReference type="EMBL" id="MCD7109444.1"/>
    </source>
</evidence>
<proteinExistence type="inferred from homology"/>
<feature type="transmembrane region" description="Helical" evidence="6">
    <location>
        <begin position="37"/>
        <end position="59"/>
    </location>
</feature>
<feature type="transmembrane region" description="Helical" evidence="6">
    <location>
        <begin position="122"/>
        <end position="142"/>
    </location>
</feature>
<feature type="transmembrane region" description="Helical" evidence="6">
    <location>
        <begin position="187"/>
        <end position="206"/>
    </location>
</feature>
<feature type="transmembrane region" description="Helical" evidence="6">
    <location>
        <begin position="98"/>
        <end position="115"/>
    </location>
</feature>
<dbReference type="PANTHER" id="PTHR22911:SF6">
    <property type="entry name" value="SOLUTE CARRIER FAMILY 35 MEMBER G1"/>
    <property type="match status" value="1"/>
</dbReference>
<dbReference type="SUPFAM" id="SSF103481">
    <property type="entry name" value="Multidrug resistance efflux transporter EmrE"/>
    <property type="match status" value="2"/>
</dbReference>
<dbReference type="EMBL" id="JAJOZR010000006">
    <property type="protein sequence ID" value="MCD7109444.1"/>
    <property type="molecule type" value="Genomic_DNA"/>
</dbReference>
<feature type="domain" description="EamA" evidence="8">
    <location>
        <begin position="5"/>
        <end position="138"/>
    </location>
</feature>
<feature type="transmembrane region" description="Helical" evidence="6">
    <location>
        <begin position="71"/>
        <end position="92"/>
    </location>
</feature>
<comment type="caution">
    <text evidence="9">The sequence shown here is derived from an EMBL/GenBank/DDBJ whole genome shotgun (WGS) entry which is preliminary data.</text>
</comment>
<protein>
    <submittedName>
        <fullName evidence="9">DMT family transporter</fullName>
    </submittedName>
</protein>
<organism evidence="9 10">
    <name type="scientific">Rhizobium quercicola</name>
    <dbReference type="NCBI Taxonomy" id="2901226"/>
    <lineage>
        <taxon>Bacteria</taxon>
        <taxon>Pseudomonadati</taxon>
        <taxon>Pseudomonadota</taxon>
        <taxon>Alphaproteobacteria</taxon>
        <taxon>Hyphomicrobiales</taxon>
        <taxon>Rhizobiaceae</taxon>
        <taxon>Rhizobium/Agrobacterium group</taxon>
        <taxon>Rhizobium</taxon>
    </lineage>
</organism>